<feature type="transmembrane region" description="Helical" evidence="1">
    <location>
        <begin position="57"/>
        <end position="81"/>
    </location>
</feature>
<feature type="transmembrane region" description="Helical" evidence="1">
    <location>
        <begin position="160"/>
        <end position="179"/>
    </location>
</feature>
<feature type="transmembrane region" description="Helical" evidence="1">
    <location>
        <begin position="216"/>
        <end position="237"/>
    </location>
</feature>
<keyword evidence="1" id="KW-0812">Transmembrane</keyword>
<accession>A0ABU3CW08</accession>
<evidence type="ECO:0000313" key="3">
    <source>
        <dbReference type="Proteomes" id="UP001248819"/>
    </source>
</evidence>
<dbReference type="EMBL" id="JAVRHP010000043">
    <property type="protein sequence ID" value="MDT0650413.1"/>
    <property type="molecule type" value="Genomic_DNA"/>
</dbReference>
<sequence>MNNIRIELGIPILYTLERYRKRHDSNWATSVVAYFSSMLRDYMWIPIYIFLVTDGPFLFQLSGLLLHLLAFSIIYEAGYLYTDNISVKKENVKIRKVIYKEALQENHVYFAMLLRVIVVGIMFLFMQPWLSLEIIILYLSILAIYYIYGNLQESYRVPLFLLLRFLKGFIPVSFLLLSLESVPTTLISLLLLATASFFTIEYASRKLDLPYINIQLMKYVWVRYLIIFVFLAPYLIFDHIPFRDFSLIFTTYVSIHIGMIVLSLLRKFLNVFIIKELKSILRIF</sequence>
<dbReference type="Proteomes" id="UP001248819">
    <property type="component" value="Unassembled WGS sequence"/>
</dbReference>
<evidence type="ECO:0000313" key="2">
    <source>
        <dbReference type="EMBL" id="MDT0650413.1"/>
    </source>
</evidence>
<feature type="transmembrane region" description="Helical" evidence="1">
    <location>
        <begin position="185"/>
        <end position="204"/>
    </location>
</feature>
<feature type="transmembrane region" description="Helical" evidence="1">
    <location>
        <begin position="129"/>
        <end position="148"/>
    </location>
</feature>
<evidence type="ECO:0000256" key="1">
    <source>
        <dbReference type="SAM" id="Phobius"/>
    </source>
</evidence>
<feature type="transmembrane region" description="Helical" evidence="1">
    <location>
        <begin position="102"/>
        <end position="123"/>
    </location>
</feature>
<feature type="transmembrane region" description="Helical" evidence="1">
    <location>
        <begin position="27"/>
        <end position="51"/>
    </location>
</feature>
<proteinExistence type="predicted"/>
<keyword evidence="1" id="KW-0472">Membrane</keyword>
<keyword evidence="3" id="KW-1185">Reference proteome</keyword>
<keyword evidence="1" id="KW-1133">Transmembrane helix</keyword>
<organism evidence="2 3">
    <name type="scientific">Autumnicola edwardsiae</name>
    <dbReference type="NCBI Taxonomy" id="3075594"/>
    <lineage>
        <taxon>Bacteria</taxon>
        <taxon>Pseudomonadati</taxon>
        <taxon>Bacteroidota</taxon>
        <taxon>Flavobacteriia</taxon>
        <taxon>Flavobacteriales</taxon>
        <taxon>Flavobacteriaceae</taxon>
        <taxon>Autumnicola</taxon>
    </lineage>
</organism>
<comment type="caution">
    <text evidence="2">The sequence shown here is derived from an EMBL/GenBank/DDBJ whole genome shotgun (WGS) entry which is preliminary data.</text>
</comment>
<protein>
    <submittedName>
        <fullName evidence="2">Uncharacterized protein</fullName>
    </submittedName>
</protein>
<name>A0ABU3CW08_9FLAO</name>
<gene>
    <name evidence="2" type="ORF">RM529_09665</name>
</gene>
<dbReference type="RefSeq" id="WP_311484594.1">
    <property type="nucleotide sequence ID" value="NZ_JAVRHP010000043.1"/>
</dbReference>
<feature type="transmembrane region" description="Helical" evidence="1">
    <location>
        <begin position="249"/>
        <end position="269"/>
    </location>
</feature>
<reference evidence="2 3" key="1">
    <citation type="submission" date="2023-09" db="EMBL/GenBank/DDBJ databases">
        <authorList>
            <person name="Rey-Velasco X."/>
        </authorList>
    </citation>
    <scope>NUCLEOTIDE SEQUENCE [LARGE SCALE GENOMIC DNA]</scope>
    <source>
        <strain evidence="2 3">F297</strain>
    </source>
</reference>